<dbReference type="InterPro" id="IPR018368">
    <property type="entry name" value="ClpA/B_CS1"/>
</dbReference>
<feature type="domain" description="Clp R" evidence="9">
    <location>
        <begin position="1"/>
        <end position="152"/>
    </location>
</feature>
<dbReference type="GO" id="GO:0034605">
    <property type="term" value="P:cellular response to heat"/>
    <property type="evidence" value="ECO:0007669"/>
    <property type="project" value="TreeGrafter"/>
</dbReference>
<dbReference type="FunFam" id="3.40.50.300:FF:000010">
    <property type="entry name" value="Chaperone clpB 1, putative"/>
    <property type="match status" value="1"/>
</dbReference>
<evidence type="ECO:0000256" key="4">
    <source>
        <dbReference type="ARBA" id="ARBA00022840"/>
    </source>
</evidence>
<dbReference type="CDD" id="cd00009">
    <property type="entry name" value="AAA"/>
    <property type="match status" value="1"/>
</dbReference>
<dbReference type="InterPro" id="IPR004176">
    <property type="entry name" value="Clp_R_N"/>
</dbReference>
<dbReference type="FunFam" id="3.40.50.300:FF:000025">
    <property type="entry name" value="ATP-dependent Clp protease subunit"/>
    <property type="match status" value="1"/>
</dbReference>
<dbReference type="GO" id="GO:0005737">
    <property type="term" value="C:cytoplasm"/>
    <property type="evidence" value="ECO:0007669"/>
    <property type="project" value="TreeGrafter"/>
</dbReference>
<dbReference type="FunFam" id="3.40.50.300:FF:000120">
    <property type="entry name" value="ATP-dependent chaperone ClpB"/>
    <property type="match status" value="1"/>
</dbReference>
<dbReference type="EMBL" id="JBGBPQ010000008">
    <property type="protein sequence ID" value="KAL1520491.1"/>
    <property type="molecule type" value="Genomic_DNA"/>
</dbReference>
<evidence type="ECO:0000256" key="6">
    <source>
        <dbReference type="PROSITE-ProRule" id="PRU01251"/>
    </source>
</evidence>
<dbReference type="InterPro" id="IPR003593">
    <property type="entry name" value="AAA+_ATPase"/>
</dbReference>
<sequence>MNGIDFTDAATEALNQAIQLAVSQGHASCEPAHLANVLFSDQSDVAIGARVCAKLGVDADAVRQRLRRLLLKRPAQSPAPEQAAPDLALRKLVEAAGKAAKSAGDALVAQDHLLLALYNSDKNSNVAKELRELLSEADARKAVETMRSGRKVESKSAESTFEALEKYGIDLIERAAAGRLDPVIGRDDQIRRILQILMRRTKNNPVLVGEPGVGKTAVVEGLAQRIVANDIPEGMRGIGLRTLDMGALVAGAKYRGEFEERLKAVLAEVAAAPAPGVILFIDEIHLVLGAGKTDGAMDAANLLKPMLARGEIRVIGATTHAEYRAHVEKDAAFERRFQPVTVSEPSVEATVSILRGLRERYEAHHGVVIEDAALVAAAQLSARYITLRFLPDKALDLVDEAAATRRVQLDSRPEELDSLERRVLQLEIEATALKREKDSNSRKRLVEVQGQVRNLREQLAPLQERWEHERGRADKVRELQDKLEQLRIKAAQSRRSGDMSRAADLEYYAIPEAENRLRELKAEHEKAQANSASMMSRSVTEANILDIVSRWTGVPVAKLNEGERSRLLELPNRLRERVIGQDKAVEAVSNSILRSRAGFARADQPTGSFLFLGPTGVGKTELAKALNAELFNGDEKSLVRLDMSEYSEAHSVARLVGAPPGYVGHEEGGQLTEAVRKRPYTVVLLDEIEKAHPRVLPVLLQVLDDGRLTDSKGRVVDFTNTVIILTSNIGAQPLLRGGAKAEEEAQDAARLHFPPEFLNRLSAVCTFAPLDHEHLRRLVHKSIRKVASRVAEHNIHIEISPRGADAVLAASFDARYGARPVERYVENNVVTELSRLLLTGELRPGSIIHVDTDSQGALTFSMKAPMDVSPDV</sequence>
<comment type="similarity">
    <text evidence="1 7">Belongs to the ClpA/ClpB family.</text>
</comment>
<dbReference type="SMART" id="SM01086">
    <property type="entry name" value="ClpB_D2-small"/>
    <property type="match status" value="1"/>
</dbReference>
<comment type="caution">
    <text evidence="10">The sequence shown here is derived from an EMBL/GenBank/DDBJ whole genome shotgun (WGS) entry which is preliminary data.</text>
</comment>
<keyword evidence="2 6" id="KW-0677">Repeat</keyword>
<dbReference type="Pfam" id="PF00004">
    <property type="entry name" value="AAA"/>
    <property type="match status" value="1"/>
</dbReference>
<evidence type="ECO:0000313" key="10">
    <source>
        <dbReference type="EMBL" id="KAL1520491.1"/>
    </source>
</evidence>
<evidence type="ECO:0000313" key="11">
    <source>
        <dbReference type="Proteomes" id="UP001515480"/>
    </source>
</evidence>
<evidence type="ECO:0000256" key="1">
    <source>
        <dbReference type="ARBA" id="ARBA00008675"/>
    </source>
</evidence>
<evidence type="ECO:0000259" key="9">
    <source>
        <dbReference type="PROSITE" id="PS51903"/>
    </source>
</evidence>
<dbReference type="SUPFAM" id="SSF52540">
    <property type="entry name" value="P-loop containing nucleoside triphosphate hydrolases"/>
    <property type="match status" value="2"/>
</dbReference>
<dbReference type="InterPro" id="IPR041546">
    <property type="entry name" value="ClpA/ClpB_AAA_lid"/>
</dbReference>
<dbReference type="Pfam" id="PF02861">
    <property type="entry name" value="Clp_N"/>
    <property type="match status" value="1"/>
</dbReference>
<evidence type="ECO:0000256" key="8">
    <source>
        <dbReference type="SAM" id="Coils"/>
    </source>
</evidence>
<dbReference type="GO" id="GO:0016887">
    <property type="term" value="F:ATP hydrolysis activity"/>
    <property type="evidence" value="ECO:0007669"/>
    <property type="project" value="InterPro"/>
</dbReference>
<dbReference type="PANTHER" id="PTHR11638">
    <property type="entry name" value="ATP-DEPENDENT CLP PROTEASE"/>
    <property type="match status" value="1"/>
</dbReference>
<protein>
    <recommendedName>
        <fullName evidence="9">Clp R domain-containing protein</fullName>
    </recommendedName>
</protein>
<dbReference type="PROSITE" id="PS00870">
    <property type="entry name" value="CLPAB_1"/>
    <property type="match status" value="1"/>
</dbReference>
<feature type="coiled-coil region" evidence="8">
    <location>
        <begin position="416"/>
        <end position="537"/>
    </location>
</feature>
<dbReference type="InterPro" id="IPR050130">
    <property type="entry name" value="ClpA_ClpB"/>
</dbReference>
<gene>
    <name evidence="10" type="ORF">AB1Y20_022071</name>
</gene>
<keyword evidence="4 7" id="KW-0067">ATP-binding</keyword>
<dbReference type="InterPro" id="IPR003959">
    <property type="entry name" value="ATPase_AAA_core"/>
</dbReference>
<reference evidence="10 11" key="1">
    <citation type="journal article" date="2024" name="Science">
        <title>Giant polyketide synthase enzymes in the biosynthesis of giant marine polyether toxins.</title>
        <authorList>
            <person name="Fallon T.R."/>
            <person name="Shende V.V."/>
            <person name="Wierzbicki I.H."/>
            <person name="Pendleton A.L."/>
            <person name="Watervoot N.F."/>
            <person name="Auber R.P."/>
            <person name="Gonzalez D.J."/>
            <person name="Wisecaver J.H."/>
            <person name="Moore B.S."/>
        </authorList>
    </citation>
    <scope>NUCLEOTIDE SEQUENCE [LARGE SCALE GENOMIC DNA]</scope>
    <source>
        <strain evidence="10 11">12B1</strain>
    </source>
</reference>
<dbReference type="InterPro" id="IPR027417">
    <property type="entry name" value="P-loop_NTPase"/>
</dbReference>
<dbReference type="PROSITE" id="PS00871">
    <property type="entry name" value="CLPAB_2"/>
    <property type="match status" value="1"/>
</dbReference>
<accession>A0AB34JF97</accession>
<dbReference type="Gene3D" id="1.10.8.60">
    <property type="match status" value="1"/>
</dbReference>
<evidence type="ECO:0000256" key="5">
    <source>
        <dbReference type="ARBA" id="ARBA00023186"/>
    </source>
</evidence>
<dbReference type="PANTHER" id="PTHR11638:SF18">
    <property type="entry name" value="HEAT SHOCK PROTEIN 104"/>
    <property type="match status" value="1"/>
</dbReference>
<dbReference type="CDD" id="cd19499">
    <property type="entry name" value="RecA-like_ClpB_Hsp104-like"/>
    <property type="match status" value="1"/>
</dbReference>
<evidence type="ECO:0000256" key="3">
    <source>
        <dbReference type="ARBA" id="ARBA00022741"/>
    </source>
</evidence>
<keyword evidence="8" id="KW-0175">Coiled coil</keyword>
<dbReference type="Proteomes" id="UP001515480">
    <property type="component" value="Unassembled WGS sequence"/>
</dbReference>
<dbReference type="PROSITE" id="PS51903">
    <property type="entry name" value="CLP_R"/>
    <property type="match status" value="1"/>
</dbReference>
<dbReference type="Gene3D" id="1.10.1780.10">
    <property type="entry name" value="Clp, N-terminal domain"/>
    <property type="match status" value="1"/>
</dbReference>
<dbReference type="Pfam" id="PF10431">
    <property type="entry name" value="ClpB_D2-small"/>
    <property type="match status" value="1"/>
</dbReference>
<dbReference type="PRINTS" id="PR00300">
    <property type="entry name" value="CLPPROTEASEA"/>
</dbReference>
<name>A0AB34JF97_PRYPA</name>
<dbReference type="InterPro" id="IPR028299">
    <property type="entry name" value="ClpA/B_CS2"/>
</dbReference>
<dbReference type="InterPro" id="IPR001270">
    <property type="entry name" value="ClpA/B"/>
</dbReference>
<dbReference type="SMART" id="SM00382">
    <property type="entry name" value="AAA"/>
    <property type="match status" value="2"/>
</dbReference>
<evidence type="ECO:0000256" key="2">
    <source>
        <dbReference type="ARBA" id="ARBA00022737"/>
    </source>
</evidence>
<dbReference type="Pfam" id="PF07724">
    <property type="entry name" value="AAA_2"/>
    <property type="match status" value="1"/>
</dbReference>
<organism evidence="10 11">
    <name type="scientific">Prymnesium parvum</name>
    <name type="common">Toxic golden alga</name>
    <dbReference type="NCBI Taxonomy" id="97485"/>
    <lineage>
        <taxon>Eukaryota</taxon>
        <taxon>Haptista</taxon>
        <taxon>Haptophyta</taxon>
        <taxon>Prymnesiophyceae</taxon>
        <taxon>Prymnesiales</taxon>
        <taxon>Prymnesiaceae</taxon>
        <taxon>Prymnesium</taxon>
    </lineage>
</organism>
<evidence type="ECO:0000256" key="7">
    <source>
        <dbReference type="RuleBase" id="RU004432"/>
    </source>
</evidence>
<keyword evidence="5 7" id="KW-0143">Chaperone</keyword>
<dbReference type="SUPFAM" id="SSF81923">
    <property type="entry name" value="Double Clp-N motif"/>
    <property type="match status" value="1"/>
</dbReference>
<dbReference type="Pfam" id="PF17871">
    <property type="entry name" value="AAA_lid_9"/>
    <property type="match status" value="1"/>
</dbReference>
<keyword evidence="3 7" id="KW-0547">Nucleotide-binding</keyword>
<dbReference type="GO" id="GO:0005524">
    <property type="term" value="F:ATP binding"/>
    <property type="evidence" value="ECO:0007669"/>
    <property type="project" value="UniProtKB-KW"/>
</dbReference>
<dbReference type="InterPro" id="IPR019489">
    <property type="entry name" value="Clp_ATPase_C"/>
</dbReference>
<dbReference type="AlphaFoldDB" id="A0AB34JF97"/>
<dbReference type="InterPro" id="IPR036628">
    <property type="entry name" value="Clp_N_dom_sf"/>
</dbReference>
<keyword evidence="11" id="KW-1185">Reference proteome</keyword>
<dbReference type="Gene3D" id="3.40.50.300">
    <property type="entry name" value="P-loop containing nucleotide triphosphate hydrolases"/>
    <property type="match status" value="3"/>
</dbReference>
<proteinExistence type="inferred from homology"/>